<dbReference type="KEGG" id="lhg:JMUB5056_0934"/>
<dbReference type="InterPro" id="IPR003425">
    <property type="entry name" value="CCB3/YggT"/>
</dbReference>
<keyword evidence="1" id="KW-0812">Transmembrane</keyword>
<organism evidence="2 3">
    <name type="scientific">Leptotrichia hongkongensis</name>
    <dbReference type="NCBI Taxonomy" id="554406"/>
    <lineage>
        <taxon>Bacteria</taxon>
        <taxon>Fusobacteriati</taxon>
        <taxon>Fusobacteriota</taxon>
        <taxon>Fusobacteriia</taxon>
        <taxon>Fusobacteriales</taxon>
        <taxon>Leptotrichiaceae</taxon>
        <taxon>Leptotrichia</taxon>
    </lineage>
</organism>
<reference evidence="2 3" key="1">
    <citation type="submission" date="2019-07" db="EMBL/GenBank/DDBJ databases">
        <title>Complete Genome Sequence of Leptotrichia hongkongensis Strain JMUB5056.</title>
        <authorList>
            <person name="Watanabe S."/>
            <person name="Cui L."/>
        </authorList>
    </citation>
    <scope>NUCLEOTIDE SEQUENCE [LARGE SCALE GENOMIC DNA]</scope>
    <source>
        <strain evidence="2 3">JMUB5056</strain>
    </source>
</reference>
<evidence type="ECO:0000256" key="1">
    <source>
        <dbReference type="SAM" id="Phobius"/>
    </source>
</evidence>
<feature type="transmembrane region" description="Helical" evidence="1">
    <location>
        <begin position="50"/>
        <end position="75"/>
    </location>
</feature>
<evidence type="ECO:0008006" key="4">
    <source>
        <dbReference type="Google" id="ProtNLM"/>
    </source>
</evidence>
<keyword evidence="1" id="KW-1133">Transmembrane helix</keyword>
<keyword evidence="1" id="KW-0472">Membrane</keyword>
<sequence>MILDNVIAVILKLFDLYALLILINILGTWIDPYNQIGLFQWVRKVTEPYLRMFKIIIPIGSMNLDISAMLGLMILELIKEIFVRTVVLGSF</sequence>
<evidence type="ECO:0000313" key="2">
    <source>
        <dbReference type="EMBL" id="BBM59350.1"/>
    </source>
</evidence>
<dbReference type="GO" id="GO:0016020">
    <property type="term" value="C:membrane"/>
    <property type="evidence" value="ECO:0007669"/>
    <property type="project" value="InterPro"/>
</dbReference>
<evidence type="ECO:0000313" key="3">
    <source>
        <dbReference type="Proteomes" id="UP000321561"/>
    </source>
</evidence>
<proteinExistence type="predicted"/>
<dbReference type="AlphaFoldDB" id="A0A510L5S4"/>
<protein>
    <recommendedName>
        <fullName evidence="4">YGGT family protein</fullName>
    </recommendedName>
</protein>
<name>A0A510L5S4_9FUSO</name>
<feature type="transmembrane region" description="Helical" evidence="1">
    <location>
        <begin position="7"/>
        <end position="30"/>
    </location>
</feature>
<dbReference type="Proteomes" id="UP000321561">
    <property type="component" value="Chromosome"/>
</dbReference>
<dbReference type="EMBL" id="AP019846">
    <property type="protein sequence ID" value="BBM59350.1"/>
    <property type="molecule type" value="Genomic_DNA"/>
</dbReference>
<accession>A0A510L5S4</accession>
<dbReference type="Pfam" id="PF02325">
    <property type="entry name" value="CCB3_YggT"/>
    <property type="match status" value="1"/>
</dbReference>
<gene>
    <name evidence="2" type="ORF">JMUB5056_0934</name>
</gene>